<protein>
    <recommendedName>
        <fullName evidence="1">F-box domain-containing protein</fullName>
    </recommendedName>
</protein>
<keyword evidence="3" id="KW-1185">Reference proteome</keyword>
<dbReference type="AlphaFoldDB" id="A0A8E2B2Y3"/>
<organism evidence="2 3">
    <name type="scientific">Obba rivulosa</name>
    <dbReference type="NCBI Taxonomy" id="1052685"/>
    <lineage>
        <taxon>Eukaryota</taxon>
        <taxon>Fungi</taxon>
        <taxon>Dikarya</taxon>
        <taxon>Basidiomycota</taxon>
        <taxon>Agaricomycotina</taxon>
        <taxon>Agaricomycetes</taxon>
        <taxon>Polyporales</taxon>
        <taxon>Gelatoporiaceae</taxon>
        <taxon>Obba</taxon>
    </lineage>
</organism>
<name>A0A8E2B2Y3_9APHY</name>
<accession>A0A8E2B2Y3</accession>
<dbReference type="InterPro" id="IPR001810">
    <property type="entry name" value="F-box_dom"/>
</dbReference>
<evidence type="ECO:0000313" key="3">
    <source>
        <dbReference type="Proteomes" id="UP000250043"/>
    </source>
</evidence>
<evidence type="ECO:0000313" key="2">
    <source>
        <dbReference type="EMBL" id="OCH92870.1"/>
    </source>
</evidence>
<dbReference type="Proteomes" id="UP000250043">
    <property type="component" value="Unassembled WGS sequence"/>
</dbReference>
<dbReference type="Gene3D" id="3.80.10.10">
    <property type="entry name" value="Ribonuclease Inhibitor"/>
    <property type="match status" value="1"/>
</dbReference>
<evidence type="ECO:0000259" key="1">
    <source>
        <dbReference type="Pfam" id="PF12937"/>
    </source>
</evidence>
<sequence>MIVFLRNAGQGRDQSLHPTGDVLVPMLSSITTLLMQGWLDWPTFTQRILYFASLFITHLLRRPIPPSPRLNFDVLNCIFRELPTQDLHAAALVCRQWAWAAQAPLYADLFLDTHLPNAPLLSRTMTTCPHLRPLVRSLTVTIGIDTRDTTLVDWLQLLPANSAREFKIQQLVYEEDFATFILQSPFLRSIRRLECEGVFLRNGEHLERCFTLPQVRHVSLYVSHHVDDVNAISVPPALTCLSLALFHYRPMPVRLLTAVGRQLERLDLDLGHAMLDTDQMNELLHALEKYTHRLRHLTIRALARPETPYLDSIGRLIPSLEYLHLGIASFGPALFDHLPPNLCTLRLEDDYRWDFPLDELEEFILRVGRGESQCRSIMIFFVGYNLCDMSPYMDLAEVCGRCGVEFQFLDWLRISQWWDD</sequence>
<dbReference type="InterPro" id="IPR032675">
    <property type="entry name" value="LRR_dom_sf"/>
</dbReference>
<dbReference type="EMBL" id="KV722363">
    <property type="protein sequence ID" value="OCH92870.1"/>
    <property type="molecule type" value="Genomic_DNA"/>
</dbReference>
<dbReference type="SUPFAM" id="SSF81383">
    <property type="entry name" value="F-box domain"/>
    <property type="match status" value="1"/>
</dbReference>
<dbReference type="SUPFAM" id="SSF52047">
    <property type="entry name" value="RNI-like"/>
    <property type="match status" value="1"/>
</dbReference>
<dbReference type="OrthoDB" id="2742110at2759"/>
<dbReference type="Gene3D" id="1.20.1280.50">
    <property type="match status" value="1"/>
</dbReference>
<proteinExistence type="predicted"/>
<dbReference type="Pfam" id="PF12937">
    <property type="entry name" value="F-box-like"/>
    <property type="match status" value="1"/>
</dbReference>
<reference evidence="2 3" key="1">
    <citation type="submission" date="2016-07" db="EMBL/GenBank/DDBJ databases">
        <title>Draft genome of the white-rot fungus Obba rivulosa 3A-2.</title>
        <authorList>
            <consortium name="DOE Joint Genome Institute"/>
            <person name="Miettinen O."/>
            <person name="Riley R."/>
            <person name="Acob R."/>
            <person name="Barry K."/>
            <person name="Cullen D."/>
            <person name="De Vries R."/>
            <person name="Hainaut M."/>
            <person name="Hatakka A."/>
            <person name="Henrissat B."/>
            <person name="Hilden K."/>
            <person name="Kuo R."/>
            <person name="Labutti K."/>
            <person name="Lipzen A."/>
            <person name="Makela M.R."/>
            <person name="Sandor L."/>
            <person name="Spatafora J.W."/>
            <person name="Grigoriev I.V."/>
            <person name="Hibbett D.S."/>
        </authorList>
    </citation>
    <scope>NUCLEOTIDE SEQUENCE [LARGE SCALE GENOMIC DNA]</scope>
    <source>
        <strain evidence="2 3">3A-2</strain>
    </source>
</reference>
<gene>
    <name evidence="2" type="ORF">OBBRIDRAFT_405793</name>
</gene>
<dbReference type="InterPro" id="IPR036047">
    <property type="entry name" value="F-box-like_dom_sf"/>
</dbReference>
<feature type="domain" description="F-box" evidence="1">
    <location>
        <begin position="73"/>
        <end position="111"/>
    </location>
</feature>